<feature type="compositionally biased region" description="Basic and acidic residues" evidence="2">
    <location>
        <begin position="36"/>
        <end position="49"/>
    </location>
</feature>
<dbReference type="PANTHER" id="PTHR16099:SF5">
    <property type="entry name" value="NUCLEOTIDE TRIPHOSPHATE DIPHOSPHATASE NUDT15"/>
    <property type="match status" value="1"/>
</dbReference>
<proteinExistence type="predicted"/>
<dbReference type="Pfam" id="PF00293">
    <property type="entry name" value="NUDIX"/>
    <property type="match status" value="1"/>
</dbReference>
<evidence type="ECO:0000313" key="5">
    <source>
        <dbReference type="Proteomes" id="UP000078397"/>
    </source>
</evidence>
<evidence type="ECO:0000313" key="4">
    <source>
        <dbReference type="EMBL" id="OAQ62812.1"/>
    </source>
</evidence>
<keyword evidence="1" id="KW-0378">Hydrolase</keyword>
<dbReference type="EMBL" id="LSBJ02000006">
    <property type="protein sequence ID" value="OAQ62812.1"/>
    <property type="molecule type" value="Genomic_DNA"/>
</dbReference>
<accession>A0A179FBH7</accession>
<dbReference type="InterPro" id="IPR000086">
    <property type="entry name" value="NUDIX_hydrolase_dom"/>
</dbReference>
<dbReference type="SUPFAM" id="SSF55811">
    <property type="entry name" value="Nudix"/>
    <property type="match status" value="1"/>
</dbReference>
<dbReference type="CDD" id="cd04678">
    <property type="entry name" value="NUDIX_MTH2_Nudt15"/>
    <property type="match status" value="1"/>
</dbReference>
<dbReference type="GeneID" id="28851398"/>
<keyword evidence="5" id="KW-1185">Reference proteome</keyword>
<dbReference type="InterPro" id="IPR015797">
    <property type="entry name" value="NUDIX_hydrolase-like_dom_sf"/>
</dbReference>
<dbReference type="GO" id="GO:0035539">
    <property type="term" value="F:8-oxo-7,8-dihydrodeoxyguanosine triphosphate pyrophosphatase activity"/>
    <property type="evidence" value="ECO:0007669"/>
    <property type="project" value="TreeGrafter"/>
</dbReference>
<dbReference type="Gene3D" id="3.90.79.10">
    <property type="entry name" value="Nucleoside Triphosphate Pyrophosphohydrolase"/>
    <property type="match status" value="1"/>
</dbReference>
<dbReference type="OrthoDB" id="447842at2759"/>
<dbReference type="AlphaFoldDB" id="A0A179FBH7"/>
<reference evidence="4 5" key="1">
    <citation type="journal article" date="2016" name="PLoS Pathog.">
        <title>Biosynthesis of antibiotic leucinostatins in bio-control fungus Purpureocillium lilacinum and their inhibition on phytophthora revealed by genome mining.</title>
        <authorList>
            <person name="Wang G."/>
            <person name="Liu Z."/>
            <person name="Lin R."/>
            <person name="Li E."/>
            <person name="Mao Z."/>
            <person name="Ling J."/>
            <person name="Yang Y."/>
            <person name="Yin W.B."/>
            <person name="Xie B."/>
        </authorList>
    </citation>
    <scope>NUCLEOTIDE SEQUENCE [LARGE SCALE GENOMIC DNA]</scope>
    <source>
        <strain evidence="4">170</strain>
    </source>
</reference>
<protein>
    <submittedName>
        <fullName evidence="4">NUDIX domain-containing protein</fullName>
    </submittedName>
</protein>
<dbReference type="KEGG" id="pchm:VFPPC_08753"/>
<name>A0A179FBH7_METCM</name>
<gene>
    <name evidence="4" type="ORF">VFPPC_08753</name>
</gene>
<dbReference type="PANTHER" id="PTHR16099">
    <property type="entry name" value="8-OXO-DGTP DIPHOSPHATES NUDT15"/>
    <property type="match status" value="1"/>
</dbReference>
<feature type="region of interest" description="Disordered" evidence="2">
    <location>
        <begin position="1"/>
        <end position="49"/>
    </location>
</feature>
<dbReference type="PROSITE" id="PS51462">
    <property type="entry name" value="NUDIX"/>
    <property type="match status" value="1"/>
</dbReference>
<dbReference type="GO" id="GO:0006203">
    <property type="term" value="P:dGTP catabolic process"/>
    <property type="evidence" value="ECO:0007669"/>
    <property type="project" value="TreeGrafter"/>
</dbReference>
<evidence type="ECO:0000256" key="1">
    <source>
        <dbReference type="ARBA" id="ARBA00022801"/>
    </source>
</evidence>
<feature type="compositionally biased region" description="Polar residues" evidence="2">
    <location>
        <begin position="1"/>
        <end position="13"/>
    </location>
</feature>
<evidence type="ECO:0000259" key="3">
    <source>
        <dbReference type="PROSITE" id="PS51462"/>
    </source>
</evidence>
<organism evidence="4 5">
    <name type="scientific">Pochonia chlamydosporia 170</name>
    <dbReference type="NCBI Taxonomy" id="1380566"/>
    <lineage>
        <taxon>Eukaryota</taxon>
        <taxon>Fungi</taxon>
        <taxon>Dikarya</taxon>
        <taxon>Ascomycota</taxon>
        <taxon>Pezizomycotina</taxon>
        <taxon>Sordariomycetes</taxon>
        <taxon>Hypocreomycetidae</taxon>
        <taxon>Hypocreales</taxon>
        <taxon>Clavicipitaceae</taxon>
        <taxon>Pochonia</taxon>
    </lineage>
</organism>
<dbReference type="PROSITE" id="PS00893">
    <property type="entry name" value="NUDIX_BOX"/>
    <property type="match status" value="1"/>
</dbReference>
<dbReference type="InterPro" id="IPR020084">
    <property type="entry name" value="NUDIX_hydrolase_CS"/>
</dbReference>
<sequence>MTSIADNQGTMTETIPGDETRRGTAHLYEFPPTVDENGKKQPSEYREFTDEDAVKYPRQEQFEYLRCGTCVFIFNAKDQKLLLQTREGTHGAGQLAPPGGKMERHEDDATCAVREVLEETGLRVEYVASLGNTFDNFVTEKKGPMNWNTHWVLTKMVDASAEPAIAEPDKCSEMKWVSVQELLEMKEKEPDRLFRCLRNFLDARKNEDWSGKCFEKLEI</sequence>
<dbReference type="STRING" id="1380566.A0A179FBH7"/>
<dbReference type="GO" id="GO:0005829">
    <property type="term" value="C:cytosol"/>
    <property type="evidence" value="ECO:0007669"/>
    <property type="project" value="TreeGrafter"/>
</dbReference>
<evidence type="ECO:0000256" key="2">
    <source>
        <dbReference type="SAM" id="MobiDB-lite"/>
    </source>
</evidence>
<feature type="domain" description="Nudix hydrolase" evidence="3">
    <location>
        <begin position="64"/>
        <end position="202"/>
    </location>
</feature>
<dbReference type="RefSeq" id="XP_018140392.1">
    <property type="nucleotide sequence ID" value="XM_018287404.1"/>
</dbReference>
<comment type="caution">
    <text evidence="4">The sequence shown here is derived from an EMBL/GenBank/DDBJ whole genome shotgun (WGS) entry which is preliminary data.</text>
</comment>
<dbReference type="Proteomes" id="UP000078397">
    <property type="component" value="Unassembled WGS sequence"/>
</dbReference>